<dbReference type="PANTHER" id="PTHR11406:SF14">
    <property type="entry name" value="PHOSPHOGLYCERATE KINASE 1"/>
    <property type="match status" value="1"/>
</dbReference>
<dbReference type="EC" id="2.7.2.3" evidence="21"/>
<dbReference type="AlphaFoldDB" id="A0A8J6KW31"/>
<evidence type="ECO:0000256" key="22">
    <source>
        <dbReference type="SAM" id="MobiDB-lite"/>
    </source>
</evidence>
<dbReference type="Proteomes" id="UP000710432">
    <property type="component" value="Unassembled WGS sequence"/>
</dbReference>
<dbReference type="PRINTS" id="PR00477">
    <property type="entry name" value="PHGLYCKINASE"/>
</dbReference>
<evidence type="ECO:0000256" key="5">
    <source>
        <dbReference type="ARBA" id="ARBA00004838"/>
    </source>
</evidence>
<comment type="pathway">
    <text evidence="5 21">Carbohydrate degradation; glycolysis; pyruvate from D-glyceraldehyde 3-phosphate: step 2/5.</text>
</comment>
<evidence type="ECO:0000256" key="3">
    <source>
        <dbReference type="ARBA" id="ARBA00004305"/>
    </source>
</evidence>
<comment type="subunit">
    <text evidence="20">Monomer. Interacts with kinase MAPK1/ERK2; the interaction is direct, occurs under hypoxic conditions, and promotes its interaction with PIN1. Interacts with peptidyl-prolyl cis-trans isomerase PIN1; the interaction is direct, occurs under hypoxic conditions, and targets the protein to the mitochondrion by promoting interactions with the TOM complex. Interacts with mitochondrial circRNA mcPGK1 (via its 2nd stem-loop); the interaction is direct and targets the protein to the mitochondrion by promoting interactions with the TOM complex. Interacts with pyruvate dehydrogenase kinase PDK1; the interaction is direct, occurs under hypoxic conditions and leads to PDK1-mediated inhibition of pyruvate dehydrogenase complex activity.</text>
</comment>
<dbReference type="InterPro" id="IPR015824">
    <property type="entry name" value="Phosphoglycerate_kinase_N"/>
</dbReference>
<dbReference type="GO" id="GO:0043531">
    <property type="term" value="F:ADP binding"/>
    <property type="evidence" value="ECO:0007669"/>
    <property type="project" value="TreeGrafter"/>
</dbReference>
<evidence type="ECO:0000256" key="10">
    <source>
        <dbReference type="ARBA" id="ARBA00022723"/>
    </source>
</evidence>
<dbReference type="GO" id="GO:0005759">
    <property type="term" value="C:mitochondrial matrix"/>
    <property type="evidence" value="ECO:0007669"/>
    <property type="project" value="UniProtKB-SubCell"/>
</dbReference>
<evidence type="ECO:0000256" key="9">
    <source>
        <dbReference type="ARBA" id="ARBA00022679"/>
    </source>
</evidence>
<dbReference type="GO" id="GO:0005829">
    <property type="term" value="C:cytosol"/>
    <property type="evidence" value="ECO:0007669"/>
    <property type="project" value="UniProtKB-SubCell"/>
</dbReference>
<keyword evidence="9 21" id="KW-0808">Transferase</keyword>
<protein>
    <recommendedName>
        <fullName evidence="21">Phosphoglycerate kinase</fullName>
        <ecNumber evidence="21">2.7.2.3</ecNumber>
    </recommendedName>
</protein>
<feature type="region of interest" description="Disordered" evidence="22">
    <location>
        <begin position="108"/>
        <end position="128"/>
    </location>
</feature>
<accession>A0A8J6KW31</accession>
<name>A0A8J6KW31_MICOH</name>
<keyword evidence="17" id="KW-0324">Glycolysis</keyword>
<dbReference type="GO" id="GO:0006094">
    <property type="term" value="P:gluconeogenesis"/>
    <property type="evidence" value="ECO:0007669"/>
    <property type="project" value="TreeGrafter"/>
</dbReference>
<evidence type="ECO:0000256" key="6">
    <source>
        <dbReference type="ARBA" id="ARBA00008982"/>
    </source>
</evidence>
<organism evidence="24 25">
    <name type="scientific">Microtus ochrogaster</name>
    <name type="common">Prairie vole</name>
    <dbReference type="NCBI Taxonomy" id="79684"/>
    <lineage>
        <taxon>Eukaryota</taxon>
        <taxon>Metazoa</taxon>
        <taxon>Chordata</taxon>
        <taxon>Craniata</taxon>
        <taxon>Vertebrata</taxon>
        <taxon>Euteleostomi</taxon>
        <taxon>Mammalia</taxon>
        <taxon>Eutheria</taxon>
        <taxon>Euarchontoglires</taxon>
        <taxon>Glires</taxon>
        <taxon>Rodentia</taxon>
        <taxon>Myomorpha</taxon>
        <taxon>Muroidea</taxon>
        <taxon>Cricetidae</taxon>
        <taxon>Arvicolinae</taxon>
        <taxon>Microtus</taxon>
    </lineage>
</organism>
<dbReference type="GO" id="GO:0006096">
    <property type="term" value="P:glycolytic process"/>
    <property type="evidence" value="ECO:0007669"/>
    <property type="project" value="UniProtKB-UniPathway"/>
</dbReference>
<evidence type="ECO:0000256" key="4">
    <source>
        <dbReference type="ARBA" id="ARBA00004514"/>
    </source>
</evidence>
<evidence type="ECO:0000256" key="15">
    <source>
        <dbReference type="ARBA" id="ARBA00022990"/>
    </source>
</evidence>
<evidence type="ECO:0000256" key="13">
    <source>
        <dbReference type="ARBA" id="ARBA00022840"/>
    </source>
</evidence>
<dbReference type="Pfam" id="PF00162">
    <property type="entry name" value="PGK"/>
    <property type="match status" value="1"/>
</dbReference>
<keyword evidence="16" id="KW-0496">Mitochondrion</keyword>
<keyword evidence="15" id="KW-0007">Acetylation</keyword>
<evidence type="ECO:0000256" key="14">
    <source>
        <dbReference type="ARBA" id="ARBA00022842"/>
    </source>
</evidence>
<dbReference type="GO" id="GO:0005524">
    <property type="term" value="F:ATP binding"/>
    <property type="evidence" value="ECO:0007669"/>
    <property type="project" value="UniProtKB-KW"/>
</dbReference>
<dbReference type="UniPathway" id="UPA00109">
    <property type="reaction ID" value="UER00185"/>
</dbReference>
<dbReference type="InterPro" id="IPR001576">
    <property type="entry name" value="Phosphoglycerate_kinase"/>
</dbReference>
<dbReference type="SUPFAM" id="SSF53748">
    <property type="entry name" value="Phosphoglycerate kinase"/>
    <property type="match status" value="1"/>
</dbReference>
<dbReference type="Gene3D" id="3.40.50.1260">
    <property type="entry name" value="Phosphoglycerate kinase, N-terminal domain"/>
    <property type="match status" value="2"/>
</dbReference>
<evidence type="ECO:0000313" key="25">
    <source>
        <dbReference type="Proteomes" id="UP000710432"/>
    </source>
</evidence>
<dbReference type="GO" id="GO:0004674">
    <property type="term" value="F:protein serine/threonine kinase activity"/>
    <property type="evidence" value="ECO:0007669"/>
    <property type="project" value="UniProtKB-EC"/>
</dbReference>
<comment type="subcellular location">
    <subcellularLocation>
        <location evidence="4">Cytoplasm</location>
        <location evidence="4">Cytosol</location>
    </subcellularLocation>
    <subcellularLocation>
        <location evidence="3">Mitochondrion matrix</location>
    </subcellularLocation>
</comment>
<keyword evidence="18" id="KW-0379">Hydroxylation</keyword>
<keyword evidence="12 21" id="KW-0418">Kinase</keyword>
<evidence type="ECO:0000256" key="7">
    <source>
        <dbReference type="ARBA" id="ARBA00022490"/>
    </source>
</evidence>
<sequence>MLLATTALLSSGCLHGFHTGTVSAPGVGRTALLSSGCLHGFHTGTVSAPGVGRTATGADRQVPWNSSLLDKDVLFIKDCVGPEVENAWANPAAGTAIRLENLHFQVEEEGKGKDASGNKIKAEPSKTDASRASLSKLGDVYVSHAFGTVHRAHSSMVGVNLPQKAGGLLKKTELNYFAKALESPERLFLAILGGVKVSDKIQLINNMLDKVMR</sequence>
<keyword evidence="10" id="KW-0479">Metal-binding</keyword>
<keyword evidence="14" id="KW-0460">Magnesium</keyword>
<keyword evidence="7" id="KW-0963">Cytoplasm</keyword>
<comment type="catalytic activity">
    <reaction evidence="1 21">
        <text>(2R)-3-phosphoglycerate + ATP = (2R)-3-phospho-glyceroyl phosphate + ADP</text>
        <dbReference type="Rhea" id="RHEA:14801"/>
        <dbReference type="ChEBI" id="CHEBI:30616"/>
        <dbReference type="ChEBI" id="CHEBI:57604"/>
        <dbReference type="ChEBI" id="CHEBI:58272"/>
        <dbReference type="ChEBI" id="CHEBI:456216"/>
        <dbReference type="EC" id="2.7.2.3"/>
    </reaction>
</comment>
<keyword evidence="13" id="KW-0067">ATP-binding</keyword>
<evidence type="ECO:0000256" key="20">
    <source>
        <dbReference type="ARBA" id="ARBA00050004"/>
    </source>
</evidence>
<proteinExistence type="inferred from homology"/>
<evidence type="ECO:0000256" key="2">
    <source>
        <dbReference type="ARBA" id="ARBA00001946"/>
    </source>
</evidence>
<dbReference type="InterPro" id="IPR036043">
    <property type="entry name" value="Phosphoglycerate_kinase_sf"/>
</dbReference>
<keyword evidence="8" id="KW-0597">Phosphoprotein</keyword>
<keyword evidence="23" id="KW-0732">Signal</keyword>
<evidence type="ECO:0000256" key="21">
    <source>
        <dbReference type="RuleBase" id="RU000532"/>
    </source>
</evidence>
<reference evidence="24" key="1">
    <citation type="submission" date="2020-03" db="EMBL/GenBank/DDBJ databases">
        <title>Studies in the Genomics of Life Span.</title>
        <authorList>
            <person name="Glass D."/>
        </authorList>
    </citation>
    <scope>NUCLEOTIDE SEQUENCE</scope>
    <source>
        <strain evidence="24">LTLLF</strain>
        <tissue evidence="24">Muscle</tissue>
    </source>
</reference>
<comment type="catalytic activity">
    <reaction evidence="19">
        <text>L-seryl-[protein] + ATP = O-phospho-L-seryl-[protein] + ADP + H(+)</text>
        <dbReference type="Rhea" id="RHEA:17989"/>
        <dbReference type="Rhea" id="RHEA-COMP:9863"/>
        <dbReference type="Rhea" id="RHEA-COMP:11604"/>
        <dbReference type="ChEBI" id="CHEBI:15378"/>
        <dbReference type="ChEBI" id="CHEBI:29999"/>
        <dbReference type="ChEBI" id="CHEBI:30616"/>
        <dbReference type="ChEBI" id="CHEBI:83421"/>
        <dbReference type="ChEBI" id="CHEBI:456216"/>
        <dbReference type="EC" id="2.7.11.1"/>
    </reaction>
</comment>
<evidence type="ECO:0000256" key="8">
    <source>
        <dbReference type="ARBA" id="ARBA00022553"/>
    </source>
</evidence>
<evidence type="ECO:0000256" key="17">
    <source>
        <dbReference type="ARBA" id="ARBA00023152"/>
    </source>
</evidence>
<feature type="chain" id="PRO_5035228026" description="Phosphoglycerate kinase" evidence="23">
    <location>
        <begin position="17"/>
        <end position="213"/>
    </location>
</feature>
<dbReference type="GO" id="GO:0004618">
    <property type="term" value="F:phosphoglycerate kinase activity"/>
    <property type="evidence" value="ECO:0007669"/>
    <property type="project" value="UniProtKB-EC"/>
</dbReference>
<evidence type="ECO:0000256" key="16">
    <source>
        <dbReference type="ARBA" id="ARBA00023128"/>
    </source>
</evidence>
<evidence type="ECO:0000256" key="11">
    <source>
        <dbReference type="ARBA" id="ARBA00022741"/>
    </source>
</evidence>
<feature type="signal peptide" evidence="23">
    <location>
        <begin position="1"/>
        <end position="16"/>
    </location>
</feature>
<dbReference type="EMBL" id="JAATJU010020839">
    <property type="protein sequence ID" value="KAH0515605.1"/>
    <property type="molecule type" value="Genomic_DNA"/>
</dbReference>
<dbReference type="GO" id="GO:0046872">
    <property type="term" value="F:metal ion binding"/>
    <property type="evidence" value="ECO:0007669"/>
    <property type="project" value="UniProtKB-KW"/>
</dbReference>
<evidence type="ECO:0000256" key="1">
    <source>
        <dbReference type="ARBA" id="ARBA00000642"/>
    </source>
</evidence>
<keyword evidence="11" id="KW-0547">Nucleotide-binding</keyword>
<comment type="similarity">
    <text evidence="6 21">Belongs to the phosphoglycerate kinase family.</text>
</comment>
<comment type="caution">
    <text evidence="24">The sequence shown here is derived from an EMBL/GenBank/DDBJ whole genome shotgun (WGS) entry which is preliminary data.</text>
</comment>
<evidence type="ECO:0000256" key="18">
    <source>
        <dbReference type="ARBA" id="ARBA00023278"/>
    </source>
</evidence>
<dbReference type="PANTHER" id="PTHR11406">
    <property type="entry name" value="PHOSPHOGLYCERATE KINASE"/>
    <property type="match status" value="1"/>
</dbReference>
<evidence type="ECO:0000256" key="19">
    <source>
        <dbReference type="ARBA" id="ARBA00048679"/>
    </source>
</evidence>
<gene>
    <name evidence="24" type="ORF">LTLLF_129155</name>
</gene>
<evidence type="ECO:0000256" key="12">
    <source>
        <dbReference type="ARBA" id="ARBA00022777"/>
    </source>
</evidence>
<comment type="cofactor">
    <cofactor evidence="2">
        <name>Mg(2+)</name>
        <dbReference type="ChEBI" id="CHEBI:18420"/>
    </cofactor>
</comment>
<evidence type="ECO:0000256" key="23">
    <source>
        <dbReference type="SAM" id="SignalP"/>
    </source>
</evidence>
<evidence type="ECO:0000313" key="24">
    <source>
        <dbReference type="EMBL" id="KAH0515605.1"/>
    </source>
</evidence>